<dbReference type="AlphaFoldDB" id="A0A9D0ZR07"/>
<dbReference type="EMBL" id="DVFV01000072">
    <property type="protein sequence ID" value="HIQ90789.1"/>
    <property type="molecule type" value="Genomic_DNA"/>
</dbReference>
<accession>A0A9D0ZR07</accession>
<protein>
    <submittedName>
        <fullName evidence="1">Uncharacterized protein</fullName>
    </submittedName>
</protein>
<sequence>MYKELIKQISNLTIEYIDQITADGRVNFAAIRFEEREIDGEKVIAMDIYVFQTNFIRHFNTKVPASNSVSFSRNLLTELIKKYQKNKDFKLSPFKKSAISVTRNRPDSYVPVSIQFKLKVSASAVKTYNEKISK</sequence>
<comment type="caution">
    <text evidence="1">The sequence shown here is derived from an EMBL/GenBank/DDBJ whole genome shotgun (WGS) entry which is preliminary data.</text>
</comment>
<gene>
    <name evidence="1" type="ORF">IAB27_04110</name>
</gene>
<evidence type="ECO:0000313" key="1">
    <source>
        <dbReference type="EMBL" id="HIQ90789.1"/>
    </source>
</evidence>
<reference evidence="1" key="2">
    <citation type="journal article" date="2021" name="PeerJ">
        <title>Extensive microbial diversity within the chicken gut microbiome revealed by metagenomics and culture.</title>
        <authorList>
            <person name="Gilroy R."/>
            <person name="Ravi A."/>
            <person name="Getino M."/>
            <person name="Pursley I."/>
            <person name="Horton D.L."/>
            <person name="Alikhan N.F."/>
            <person name="Baker D."/>
            <person name="Gharbi K."/>
            <person name="Hall N."/>
            <person name="Watson M."/>
            <person name="Adriaenssens E.M."/>
            <person name="Foster-Nyarko E."/>
            <person name="Jarju S."/>
            <person name="Secka A."/>
            <person name="Antonio M."/>
            <person name="Oren A."/>
            <person name="Chaudhuri R.R."/>
            <person name="La Ragione R."/>
            <person name="Hildebrand F."/>
            <person name="Pallen M.J."/>
        </authorList>
    </citation>
    <scope>NUCLEOTIDE SEQUENCE</scope>
    <source>
        <strain evidence="1">CHK147-3167</strain>
    </source>
</reference>
<name>A0A9D0ZR07_9FIRM</name>
<dbReference type="Proteomes" id="UP000886786">
    <property type="component" value="Unassembled WGS sequence"/>
</dbReference>
<proteinExistence type="predicted"/>
<reference evidence="1" key="1">
    <citation type="submission" date="2020-10" db="EMBL/GenBank/DDBJ databases">
        <authorList>
            <person name="Gilroy R."/>
        </authorList>
    </citation>
    <scope>NUCLEOTIDE SEQUENCE</scope>
    <source>
        <strain evidence="1">CHK147-3167</strain>
    </source>
</reference>
<evidence type="ECO:0000313" key="2">
    <source>
        <dbReference type="Proteomes" id="UP000886786"/>
    </source>
</evidence>
<organism evidence="1 2">
    <name type="scientific">Candidatus Coprosoma intestinipullorum</name>
    <dbReference type="NCBI Taxonomy" id="2840752"/>
    <lineage>
        <taxon>Bacteria</taxon>
        <taxon>Bacillati</taxon>
        <taxon>Bacillota</taxon>
        <taxon>Bacillota incertae sedis</taxon>
        <taxon>Candidatus Coprosoma</taxon>
    </lineage>
</organism>